<evidence type="ECO:0000313" key="4">
    <source>
        <dbReference type="EMBL" id="MBO1267465.1"/>
    </source>
</evidence>
<keyword evidence="2" id="KW-0812">Transmembrane</keyword>
<organism evidence="4 5">
    <name type="scientific">Arthrobacter cavernae</name>
    <dbReference type="NCBI Taxonomy" id="2817681"/>
    <lineage>
        <taxon>Bacteria</taxon>
        <taxon>Bacillati</taxon>
        <taxon>Actinomycetota</taxon>
        <taxon>Actinomycetes</taxon>
        <taxon>Micrococcales</taxon>
        <taxon>Micrococcaceae</taxon>
        <taxon>Arthrobacter</taxon>
    </lineage>
</organism>
<sequence>MIAAVLALSGCFKINMDIKVNSEKSVDYDVVYAIQKAVLGDKSFDEFMQSNGSSSEEMGVPEGATVVDYEDDEYKGKRITAKGLEPAKISAASDADSPFELRRDGDFYILTMGGVTGADSSDPATAGMAKSIFDEATVKISFPGTVVEAQGAKIDGNTATFDMLAMTEGTVQVKAESNAGFAFPMWLLWVLIVVLEVAAALILLFVLLRRKQAAQPAAALAGAGMQPGYPQSGHDVQPPAPDAGHGGQVPPVPPMPDRPPA</sequence>
<feature type="region of interest" description="Disordered" evidence="1">
    <location>
        <begin position="221"/>
        <end position="261"/>
    </location>
</feature>
<dbReference type="EMBL" id="JAFNLL010000009">
    <property type="protein sequence ID" value="MBO1267465.1"/>
    <property type="molecule type" value="Genomic_DNA"/>
</dbReference>
<dbReference type="InterPro" id="IPR053807">
    <property type="entry name" value="LppM"/>
</dbReference>
<feature type="transmembrane region" description="Helical" evidence="2">
    <location>
        <begin position="186"/>
        <end position="208"/>
    </location>
</feature>
<dbReference type="AlphaFoldDB" id="A0A939KNC0"/>
<evidence type="ECO:0000313" key="5">
    <source>
        <dbReference type="Proteomes" id="UP000664164"/>
    </source>
</evidence>
<proteinExistence type="predicted"/>
<accession>A0A939KNC0</accession>
<keyword evidence="2" id="KW-0472">Membrane</keyword>
<dbReference type="Pfam" id="PF21946">
    <property type="entry name" value="LppM"/>
    <property type="match status" value="1"/>
</dbReference>
<comment type="caution">
    <text evidence="4">The sequence shown here is derived from an EMBL/GenBank/DDBJ whole genome shotgun (WGS) entry which is preliminary data.</text>
</comment>
<dbReference type="RefSeq" id="WP_207615264.1">
    <property type="nucleotide sequence ID" value="NZ_JAFNLL010000009.1"/>
</dbReference>
<dbReference type="Proteomes" id="UP000664164">
    <property type="component" value="Unassembled WGS sequence"/>
</dbReference>
<evidence type="ECO:0000256" key="1">
    <source>
        <dbReference type="SAM" id="MobiDB-lite"/>
    </source>
</evidence>
<gene>
    <name evidence="4" type="ORF">J1902_05610</name>
</gene>
<feature type="compositionally biased region" description="Pro residues" evidence="1">
    <location>
        <begin position="250"/>
        <end position="261"/>
    </location>
</feature>
<evidence type="ECO:0000259" key="3">
    <source>
        <dbReference type="Pfam" id="PF21946"/>
    </source>
</evidence>
<name>A0A939KNC0_9MICC</name>
<reference evidence="4" key="1">
    <citation type="submission" date="2021-03" db="EMBL/GenBank/DDBJ databases">
        <title>A new species, PO-11, isolated from a karst cave deposit.</title>
        <authorList>
            <person name="Zhaoxiaoyong W."/>
        </authorList>
    </citation>
    <scope>NUCLEOTIDE SEQUENCE</scope>
    <source>
        <strain evidence="4">PO-11</strain>
    </source>
</reference>
<keyword evidence="2" id="KW-1133">Transmembrane helix</keyword>
<protein>
    <recommendedName>
        <fullName evidence="3">LppM domain-containing protein</fullName>
    </recommendedName>
</protein>
<feature type="domain" description="LppM" evidence="3">
    <location>
        <begin position="13"/>
        <end position="176"/>
    </location>
</feature>
<evidence type="ECO:0000256" key="2">
    <source>
        <dbReference type="SAM" id="Phobius"/>
    </source>
</evidence>
<keyword evidence="5" id="KW-1185">Reference proteome</keyword>